<sequence length="122" mass="14007">MKIEALRTILFKVWSLESSSKWTPDNPAKGQCGVTALVVHDLLLGEIFKTETEGSWHFYNVINGTIFDFTASQFTSPITYLNIPSNREEAFQDTNCAQYTYLKEHVLTLLNEEESPFEENCY</sequence>
<keyword evidence="2" id="KW-1185">Reference proteome</keyword>
<evidence type="ECO:0000313" key="1">
    <source>
        <dbReference type="EMBL" id="MFD1737007.1"/>
    </source>
</evidence>
<gene>
    <name evidence="1" type="ORF">ACFSCX_10575</name>
</gene>
<dbReference type="InterPro" id="IPR056238">
    <property type="entry name" value="YunG-like"/>
</dbReference>
<comment type="caution">
    <text evidence="1">The sequence shown here is derived from an EMBL/GenBank/DDBJ whole genome shotgun (WGS) entry which is preliminary data.</text>
</comment>
<evidence type="ECO:0008006" key="3">
    <source>
        <dbReference type="Google" id="ProtNLM"/>
    </source>
</evidence>
<protein>
    <recommendedName>
        <fullName evidence="3">YunG</fullName>
    </recommendedName>
</protein>
<reference evidence="2" key="1">
    <citation type="journal article" date="2019" name="Int. J. Syst. Evol. Microbiol.">
        <title>The Global Catalogue of Microorganisms (GCM) 10K type strain sequencing project: providing services to taxonomists for standard genome sequencing and annotation.</title>
        <authorList>
            <consortium name="The Broad Institute Genomics Platform"/>
            <consortium name="The Broad Institute Genome Sequencing Center for Infectious Disease"/>
            <person name="Wu L."/>
            <person name="Ma J."/>
        </authorList>
    </citation>
    <scope>NUCLEOTIDE SEQUENCE [LARGE SCALE GENOMIC DNA]</scope>
    <source>
        <strain evidence="2">CCUG 49339</strain>
    </source>
</reference>
<organism evidence="1 2">
    <name type="scientific">Bacillus salitolerans</name>
    <dbReference type="NCBI Taxonomy" id="1437434"/>
    <lineage>
        <taxon>Bacteria</taxon>
        <taxon>Bacillati</taxon>
        <taxon>Bacillota</taxon>
        <taxon>Bacilli</taxon>
        <taxon>Bacillales</taxon>
        <taxon>Bacillaceae</taxon>
        <taxon>Bacillus</taxon>
    </lineage>
</organism>
<dbReference type="Proteomes" id="UP001597214">
    <property type="component" value="Unassembled WGS sequence"/>
</dbReference>
<dbReference type="EMBL" id="JBHUEM010000014">
    <property type="protein sequence ID" value="MFD1737007.1"/>
    <property type="molecule type" value="Genomic_DNA"/>
</dbReference>
<proteinExistence type="predicted"/>
<accession>A0ABW4LR73</accession>
<dbReference type="RefSeq" id="WP_377928230.1">
    <property type="nucleotide sequence ID" value="NZ_JBHUEM010000014.1"/>
</dbReference>
<name>A0ABW4LR73_9BACI</name>
<dbReference type="Pfam" id="PF24585">
    <property type="entry name" value="YunG"/>
    <property type="match status" value="1"/>
</dbReference>
<evidence type="ECO:0000313" key="2">
    <source>
        <dbReference type="Proteomes" id="UP001597214"/>
    </source>
</evidence>